<name>A0ABT1JUC7_9ACTN</name>
<keyword evidence="7" id="KW-0482">Metalloprotease</keyword>
<keyword evidence="3" id="KW-0479">Metal-binding</keyword>
<keyword evidence="4" id="KW-0732">Signal</keyword>
<evidence type="ECO:0000256" key="1">
    <source>
        <dbReference type="ARBA" id="ARBA00008721"/>
    </source>
</evidence>
<feature type="compositionally biased region" description="Basic and acidic residues" evidence="9">
    <location>
        <begin position="61"/>
        <end position="102"/>
    </location>
</feature>
<evidence type="ECO:0000256" key="9">
    <source>
        <dbReference type="SAM" id="MobiDB-lite"/>
    </source>
</evidence>
<dbReference type="CDD" id="cd04275">
    <property type="entry name" value="ZnMc_pappalysin_like"/>
    <property type="match status" value="1"/>
</dbReference>
<dbReference type="EMBL" id="JAMZEC010000001">
    <property type="protein sequence ID" value="MCP2345348.1"/>
    <property type="molecule type" value="Genomic_DNA"/>
</dbReference>
<keyword evidence="5" id="KW-0378">Hydrolase</keyword>
<dbReference type="Proteomes" id="UP001320766">
    <property type="component" value="Unassembled WGS sequence"/>
</dbReference>
<comment type="similarity">
    <text evidence="1">Belongs to the peptidase M43B family.</text>
</comment>
<dbReference type="InterPro" id="IPR008754">
    <property type="entry name" value="Peptidase_M43"/>
</dbReference>
<gene>
    <name evidence="11" type="ORF">HD595_001470</name>
</gene>
<evidence type="ECO:0000256" key="5">
    <source>
        <dbReference type="ARBA" id="ARBA00022801"/>
    </source>
</evidence>
<dbReference type="RefSeq" id="WP_253766846.1">
    <property type="nucleotide sequence ID" value="NZ_BAAAVE010000019.1"/>
</dbReference>
<feature type="compositionally biased region" description="Low complexity" evidence="9">
    <location>
        <begin position="36"/>
        <end position="60"/>
    </location>
</feature>
<evidence type="ECO:0000256" key="3">
    <source>
        <dbReference type="ARBA" id="ARBA00022723"/>
    </source>
</evidence>
<evidence type="ECO:0000256" key="7">
    <source>
        <dbReference type="ARBA" id="ARBA00023049"/>
    </source>
</evidence>
<dbReference type="Pfam" id="PF05572">
    <property type="entry name" value="Peptidase_M43"/>
    <property type="match status" value="1"/>
</dbReference>
<dbReference type="PANTHER" id="PTHR47466">
    <property type="match status" value="1"/>
</dbReference>
<feature type="region of interest" description="Disordered" evidence="9">
    <location>
        <begin position="24"/>
        <end position="111"/>
    </location>
</feature>
<dbReference type="Gene3D" id="3.40.390.10">
    <property type="entry name" value="Collagenase (Catalytic Domain)"/>
    <property type="match status" value="1"/>
</dbReference>
<feature type="region of interest" description="Disordered" evidence="9">
    <location>
        <begin position="352"/>
        <end position="372"/>
    </location>
</feature>
<keyword evidence="12" id="KW-1185">Reference proteome</keyword>
<sequence>MARRATAVSLACLLAAGLLPPHRGEAASRSAGGPGVPAATGTTSTAPLPKASASACAPEAARVRESDPEAAARIRDRGLEAAAHVRDRDPEAAARVRDRGPEPRQPQPQDVGRVLAELGKGLAGGRAPERVVVPVWVHVLTDGVTRAATSAVKAQFAALRDAYAGKFGGVDTGVTFRLAGARLVRNAKWFTDPTTNESAMKQALRKGGPETLNLYIAQLDRQVLGFSTYPYWYKDSPQIDGVVVDWRTLPGGSFAGYDRGYTAVHEIGHWLGLFHTFENGCQNPGDGIDDTPPEASPTEGCPEAKDTCGPDGRPDPVHNFMDYGRDTCMWEFTAGQAARMREMWVVYRDPPAAQAAPRTGEGGRVAALKRPT</sequence>
<feature type="region of interest" description="Disordered" evidence="9">
    <location>
        <begin position="283"/>
        <end position="315"/>
    </location>
</feature>
<dbReference type="InterPro" id="IPR024079">
    <property type="entry name" value="MetalloPept_cat_dom_sf"/>
</dbReference>
<feature type="domain" description="Peptidase M43 pregnancy-associated plasma-A" evidence="10">
    <location>
        <begin position="261"/>
        <end position="343"/>
    </location>
</feature>
<dbReference type="PANTHER" id="PTHR47466:SF1">
    <property type="entry name" value="METALLOPROTEASE MEP1 (AFU_ORTHOLOGUE AFUA_1G07730)-RELATED"/>
    <property type="match status" value="1"/>
</dbReference>
<evidence type="ECO:0000313" key="12">
    <source>
        <dbReference type="Proteomes" id="UP001320766"/>
    </source>
</evidence>
<evidence type="ECO:0000256" key="6">
    <source>
        <dbReference type="ARBA" id="ARBA00022833"/>
    </source>
</evidence>
<evidence type="ECO:0000256" key="2">
    <source>
        <dbReference type="ARBA" id="ARBA00022670"/>
    </source>
</evidence>
<protein>
    <recommendedName>
        <fullName evidence="10">Peptidase M43 pregnancy-associated plasma-A domain-containing protein</fullName>
    </recommendedName>
</protein>
<accession>A0ABT1JUC7</accession>
<organism evidence="11 12">
    <name type="scientific">Nonomuraea roseoviolacea subsp. carminata</name>
    <dbReference type="NCBI Taxonomy" id="160689"/>
    <lineage>
        <taxon>Bacteria</taxon>
        <taxon>Bacillati</taxon>
        <taxon>Actinomycetota</taxon>
        <taxon>Actinomycetes</taxon>
        <taxon>Streptosporangiales</taxon>
        <taxon>Streptosporangiaceae</taxon>
        <taxon>Nonomuraea</taxon>
    </lineage>
</organism>
<comment type="caution">
    <text evidence="11">The sequence shown here is derived from an EMBL/GenBank/DDBJ whole genome shotgun (WGS) entry which is preliminary data.</text>
</comment>
<feature type="compositionally biased region" description="Basic and acidic residues" evidence="9">
    <location>
        <begin position="302"/>
        <end position="315"/>
    </location>
</feature>
<dbReference type="SUPFAM" id="SSF55486">
    <property type="entry name" value="Metalloproteases ('zincins'), catalytic domain"/>
    <property type="match status" value="1"/>
</dbReference>
<proteinExistence type="inferred from homology"/>
<reference evidence="11 12" key="1">
    <citation type="submission" date="2022-06" db="EMBL/GenBank/DDBJ databases">
        <title>Sequencing the genomes of 1000 actinobacteria strains.</title>
        <authorList>
            <person name="Klenk H.-P."/>
        </authorList>
    </citation>
    <scope>NUCLEOTIDE SEQUENCE [LARGE SCALE GENOMIC DNA]</scope>
    <source>
        <strain evidence="11 12">DSM 44170</strain>
    </source>
</reference>
<keyword evidence="6" id="KW-0862">Zinc</keyword>
<keyword evidence="8" id="KW-1015">Disulfide bond</keyword>
<evidence type="ECO:0000256" key="4">
    <source>
        <dbReference type="ARBA" id="ARBA00022729"/>
    </source>
</evidence>
<evidence type="ECO:0000313" key="11">
    <source>
        <dbReference type="EMBL" id="MCP2345348.1"/>
    </source>
</evidence>
<keyword evidence="2" id="KW-0645">Protease</keyword>
<evidence type="ECO:0000256" key="8">
    <source>
        <dbReference type="ARBA" id="ARBA00023157"/>
    </source>
</evidence>
<evidence type="ECO:0000259" key="10">
    <source>
        <dbReference type="Pfam" id="PF05572"/>
    </source>
</evidence>